<keyword evidence="3 10" id="KW-1134">Transmembrane beta strand</keyword>
<evidence type="ECO:0000256" key="6">
    <source>
        <dbReference type="ARBA" id="ARBA00023077"/>
    </source>
</evidence>
<feature type="domain" description="TonB-dependent receptor-like beta-barrel" evidence="12">
    <location>
        <begin position="352"/>
        <end position="775"/>
    </location>
</feature>
<evidence type="ECO:0000256" key="9">
    <source>
        <dbReference type="ARBA" id="ARBA00023237"/>
    </source>
</evidence>
<keyword evidence="2 10" id="KW-0813">Transport</keyword>
<evidence type="ECO:0000259" key="12">
    <source>
        <dbReference type="Pfam" id="PF00593"/>
    </source>
</evidence>
<feature type="domain" description="TonB-dependent receptor plug" evidence="13">
    <location>
        <begin position="120"/>
        <end position="223"/>
    </location>
</feature>
<dbReference type="Proteomes" id="UP001463665">
    <property type="component" value="Chromosome"/>
</dbReference>
<gene>
    <name evidence="14" type="ORF">AAFP95_21625</name>
</gene>
<dbReference type="InterPro" id="IPR008969">
    <property type="entry name" value="CarboxyPept-like_regulatory"/>
</dbReference>
<keyword evidence="7 10" id="KW-0472">Membrane</keyword>
<dbReference type="InterPro" id="IPR000531">
    <property type="entry name" value="Beta-barrel_TonB"/>
</dbReference>
<keyword evidence="5" id="KW-0732">Signal</keyword>
<dbReference type="InterPro" id="IPR036942">
    <property type="entry name" value="Beta-barrel_TonB_sf"/>
</dbReference>
<keyword evidence="9 10" id="KW-0998">Cell outer membrane</keyword>
<proteinExistence type="inferred from homology"/>
<evidence type="ECO:0000256" key="3">
    <source>
        <dbReference type="ARBA" id="ARBA00022452"/>
    </source>
</evidence>
<comment type="similarity">
    <text evidence="10 11">Belongs to the TonB-dependent receptor family.</text>
</comment>
<evidence type="ECO:0000313" key="14">
    <source>
        <dbReference type="EMBL" id="XAO74209.1"/>
    </source>
</evidence>
<protein>
    <submittedName>
        <fullName evidence="14">TonB-dependent receptor</fullName>
    </submittedName>
</protein>
<dbReference type="InterPro" id="IPR039426">
    <property type="entry name" value="TonB-dep_rcpt-like"/>
</dbReference>
<evidence type="ECO:0000259" key="13">
    <source>
        <dbReference type="Pfam" id="PF07715"/>
    </source>
</evidence>
<dbReference type="PANTHER" id="PTHR30069:SF29">
    <property type="entry name" value="HEMOGLOBIN AND HEMOGLOBIN-HAPTOGLOBIN-BINDING PROTEIN 1-RELATED"/>
    <property type="match status" value="1"/>
</dbReference>
<evidence type="ECO:0000256" key="8">
    <source>
        <dbReference type="ARBA" id="ARBA00023170"/>
    </source>
</evidence>
<dbReference type="SUPFAM" id="SSF49464">
    <property type="entry name" value="Carboxypeptidase regulatory domain-like"/>
    <property type="match status" value="1"/>
</dbReference>
<dbReference type="CDD" id="cd01347">
    <property type="entry name" value="ligand_gated_channel"/>
    <property type="match status" value="1"/>
</dbReference>
<dbReference type="EMBL" id="CP154834">
    <property type="protein sequence ID" value="XAO74209.1"/>
    <property type="molecule type" value="Genomic_DNA"/>
</dbReference>
<dbReference type="AlphaFoldDB" id="A0AAU6WN17"/>
<organism evidence="14 15">
    <name type="scientific">Chryseobacterium endophyticum</name>
    <dbReference type="NCBI Taxonomy" id="1854762"/>
    <lineage>
        <taxon>Bacteria</taxon>
        <taxon>Pseudomonadati</taxon>
        <taxon>Bacteroidota</taxon>
        <taxon>Flavobacteriia</taxon>
        <taxon>Flavobacteriales</taxon>
        <taxon>Weeksellaceae</taxon>
        <taxon>Chryseobacterium group</taxon>
        <taxon>Chryseobacterium</taxon>
    </lineage>
</organism>
<evidence type="ECO:0000256" key="4">
    <source>
        <dbReference type="ARBA" id="ARBA00022692"/>
    </source>
</evidence>
<dbReference type="Gene3D" id="2.60.40.1120">
    <property type="entry name" value="Carboxypeptidase-like, regulatory domain"/>
    <property type="match status" value="1"/>
</dbReference>
<dbReference type="GO" id="GO:0015344">
    <property type="term" value="F:siderophore uptake transmembrane transporter activity"/>
    <property type="evidence" value="ECO:0007669"/>
    <property type="project" value="TreeGrafter"/>
</dbReference>
<dbReference type="GO" id="GO:0009279">
    <property type="term" value="C:cell outer membrane"/>
    <property type="evidence" value="ECO:0007669"/>
    <property type="project" value="UniProtKB-SubCell"/>
</dbReference>
<keyword evidence="4 10" id="KW-0812">Transmembrane</keyword>
<reference evidence="14 15" key="1">
    <citation type="submission" date="2024-04" db="EMBL/GenBank/DDBJ databases">
        <title>Genome sequencing and assembly of rice foliar adapted Chryseobacterium endophyticum OsEnb-ALM-A6.</title>
        <authorList>
            <person name="Kumar S."/>
            <person name="Javed M."/>
            <person name="Chouhan V."/>
            <person name="Charishma K."/>
            <person name="Patel A."/>
            <person name="Kumar M."/>
            <person name="Sahu K.P."/>
            <person name="Kumar A."/>
        </authorList>
    </citation>
    <scope>NUCLEOTIDE SEQUENCE [LARGE SCALE GENOMIC DNA]</scope>
    <source>
        <strain evidence="14 15">OsEnb-ALM-A6</strain>
    </source>
</reference>
<dbReference type="RefSeq" id="WP_294238897.1">
    <property type="nucleotide sequence ID" value="NZ_CP154834.1"/>
</dbReference>
<accession>A0AAU6WN17</accession>
<dbReference type="Gene3D" id="2.170.130.10">
    <property type="entry name" value="TonB-dependent receptor, plug domain"/>
    <property type="match status" value="1"/>
</dbReference>
<keyword evidence="6 11" id="KW-0798">TonB box</keyword>
<dbReference type="Pfam" id="PF13715">
    <property type="entry name" value="CarbopepD_reg_2"/>
    <property type="match status" value="1"/>
</dbReference>
<dbReference type="PANTHER" id="PTHR30069">
    <property type="entry name" value="TONB-DEPENDENT OUTER MEMBRANE RECEPTOR"/>
    <property type="match status" value="1"/>
</dbReference>
<comment type="subcellular location">
    <subcellularLocation>
        <location evidence="1 10">Cell outer membrane</location>
        <topology evidence="1 10">Multi-pass membrane protein</topology>
    </subcellularLocation>
</comment>
<evidence type="ECO:0000256" key="1">
    <source>
        <dbReference type="ARBA" id="ARBA00004571"/>
    </source>
</evidence>
<evidence type="ECO:0000256" key="7">
    <source>
        <dbReference type="ARBA" id="ARBA00023136"/>
    </source>
</evidence>
<sequence length="819" mass="91083">MNLKAYFIFFLILAGIHSVKSQNSLSGKVTDVGNHTLLSKARITITDLHVSSQTDASGNYEFQNLPAASYEVQVSQPGYKTVSQTVTINGQTHADFELDKSATEIAEVVITGSSKATQIKKSPLPIVSINKEYLTTNLSTNIIDAIAKTPGVSAVTTGPNISKPYIRGLGFNRILTLYDGIRQEGQQWGDEHGIEVDDYGIDRVEVIKGPASLMYGSDALAGVVNLIPSPAGTPGKILSGSATTEYQTNNGMFGGSLFLSGNKNGFEYGARFSKKLAKDYKNSIDGRVFNTGFNETAANAFFGIHKKWGYSHLNLSMYDDLQEIPDGSRDSLSRQFTKQITELDDYRPIVSNGELNSYKINVIHQRVQHYRAFLKNSFFFGSSRLDANFAFQRSLRREYSHPEIPYQDTPGLYLRLNTFNYDVKYFLPEIDRWVVAIGANGMYQTNDVTQGTEFVIPSYNQFDLGSFITIKKDFDKLSLSGGIRYDYRRFRNDALYIKPNPVSGFDMPVYGADRDGADQPFLQYSTSFDGVTGSVGASYAVNKNFTVKANLARGYRAPNISEISANGVHPGTGFYQIGNDQFKPEFSNQADVGAIYTSRVVNAGASFFVNSIDNYIYNSRLLSASGADSLSVSGGQEYPTYKFQQGKVLLYGLEANLDLHIVKRLHFENSASLIYGDNKSFTGAERTDATKYVPLMPPFRYISELRYELGENSGIFEKAFVKLQLQYTAAQNRVYSYDNTETRTPGYTLINFGAGTSLNNKNGKNLFDIYILANNIFDTAYQDHLSRLKYFEQYSASPNGHLGVYNMGRNISIKLVKNF</sequence>
<keyword evidence="8 14" id="KW-0675">Receptor</keyword>
<evidence type="ECO:0000313" key="15">
    <source>
        <dbReference type="Proteomes" id="UP001463665"/>
    </source>
</evidence>
<dbReference type="Pfam" id="PF07715">
    <property type="entry name" value="Plug"/>
    <property type="match status" value="1"/>
</dbReference>
<evidence type="ECO:0000256" key="5">
    <source>
        <dbReference type="ARBA" id="ARBA00022729"/>
    </source>
</evidence>
<dbReference type="Gene3D" id="2.40.170.20">
    <property type="entry name" value="TonB-dependent receptor, beta-barrel domain"/>
    <property type="match status" value="1"/>
</dbReference>
<name>A0AAU6WN17_9FLAO</name>
<evidence type="ECO:0000256" key="10">
    <source>
        <dbReference type="PROSITE-ProRule" id="PRU01360"/>
    </source>
</evidence>
<dbReference type="Pfam" id="PF00593">
    <property type="entry name" value="TonB_dep_Rec_b-barrel"/>
    <property type="match status" value="1"/>
</dbReference>
<evidence type="ECO:0000256" key="2">
    <source>
        <dbReference type="ARBA" id="ARBA00022448"/>
    </source>
</evidence>
<dbReference type="InterPro" id="IPR012910">
    <property type="entry name" value="Plug_dom"/>
</dbReference>
<dbReference type="InterPro" id="IPR037066">
    <property type="entry name" value="Plug_dom_sf"/>
</dbReference>
<keyword evidence="15" id="KW-1185">Reference proteome</keyword>
<dbReference type="PROSITE" id="PS52016">
    <property type="entry name" value="TONB_DEPENDENT_REC_3"/>
    <property type="match status" value="1"/>
</dbReference>
<dbReference type="SUPFAM" id="SSF56935">
    <property type="entry name" value="Porins"/>
    <property type="match status" value="1"/>
</dbReference>
<dbReference type="GO" id="GO:0044718">
    <property type="term" value="P:siderophore transmembrane transport"/>
    <property type="evidence" value="ECO:0007669"/>
    <property type="project" value="TreeGrafter"/>
</dbReference>
<evidence type="ECO:0000256" key="11">
    <source>
        <dbReference type="RuleBase" id="RU003357"/>
    </source>
</evidence>